<dbReference type="KEGG" id="mas:Mahau_0671"/>
<dbReference type="CDD" id="cd07341">
    <property type="entry name" value="M56_BlaR1_MecR1_like"/>
    <property type="match status" value="1"/>
</dbReference>
<feature type="transmembrane region" description="Helical" evidence="1">
    <location>
        <begin position="39"/>
        <end position="57"/>
    </location>
</feature>
<dbReference type="HOGENOM" id="CLU_376292_0_0_9"/>
<organism evidence="3 4">
    <name type="scientific">Mahella australiensis (strain DSM 15567 / CIP 107919 / 50-1 BON)</name>
    <dbReference type="NCBI Taxonomy" id="697281"/>
    <lineage>
        <taxon>Bacteria</taxon>
        <taxon>Bacillati</taxon>
        <taxon>Bacillota</taxon>
        <taxon>Clostridia</taxon>
        <taxon>Thermoanaerobacterales</taxon>
        <taxon>Thermoanaerobacterales Family IV. Incertae Sedis</taxon>
        <taxon>Mahella</taxon>
    </lineage>
</organism>
<feature type="domain" description="Peptidase M56" evidence="2">
    <location>
        <begin position="10"/>
        <end position="321"/>
    </location>
</feature>
<dbReference type="eggNOG" id="COG4219">
    <property type="taxonomic scope" value="Bacteria"/>
</dbReference>
<dbReference type="RefSeq" id="WP_013780307.1">
    <property type="nucleotide sequence ID" value="NC_015520.1"/>
</dbReference>
<evidence type="ECO:0000259" key="2">
    <source>
        <dbReference type="Pfam" id="PF05569"/>
    </source>
</evidence>
<accession>F4A0J5</accession>
<protein>
    <submittedName>
        <fullName evidence="3">Peptidase M56 BlaR1</fullName>
    </submittedName>
</protein>
<evidence type="ECO:0000256" key="1">
    <source>
        <dbReference type="SAM" id="Phobius"/>
    </source>
</evidence>
<keyword evidence="4" id="KW-1185">Reference proteome</keyword>
<dbReference type="PANTHER" id="PTHR34978">
    <property type="entry name" value="POSSIBLE SENSOR-TRANSDUCER PROTEIN BLAR"/>
    <property type="match status" value="1"/>
</dbReference>
<dbReference type="InterPro" id="IPR052173">
    <property type="entry name" value="Beta-lactam_resp_regulator"/>
</dbReference>
<keyword evidence="1" id="KW-1133">Transmembrane helix</keyword>
<dbReference type="PANTHER" id="PTHR34978:SF3">
    <property type="entry name" value="SLR0241 PROTEIN"/>
    <property type="match status" value="1"/>
</dbReference>
<dbReference type="InterPro" id="IPR008756">
    <property type="entry name" value="Peptidase_M56"/>
</dbReference>
<dbReference type="Proteomes" id="UP000008457">
    <property type="component" value="Chromosome"/>
</dbReference>
<dbReference type="Pfam" id="PF05569">
    <property type="entry name" value="Peptidase_M56"/>
    <property type="match status" value="1"/>
</dbReference>
<proteinExistence type="predicted"/>
<feature type="transmembrane region" description="Helical" evidence="1">
    <location>
        <begin position="329"/>
        <end position="347"/>
    </location>
</feature>
<reference evidence="4" key="1">
    <citation type="submission" date="2010-11" db="EMBL/GenBank/DDBJ databases">
        <title>The complete genome of Mahella australiensis DSM 15567.</title>
        <authorList>
            <consortium name="US DOE Joint Genome Institute (JGI-PGF)"/>
            <person name="Lucas S."/>
            <person name="Copeland A."/>
            <person name="Lapidus A."/>
            <person name="Bruce D."/>
            <person name="Goodwin L."/>
            <person name="Pitluck S."/>
            <person name="Kyrpides N."/>
            <person name="Mavromatis K."/>
            <person name="Pagani I."/>
            <person name="Ivanova N."/>
            <person name="Teshima H."/>
            <person name="Brettin T."/>
            <person name="Detter J.C."/>
            <person name="Han C."/>
            <person name="Tapia R."/>
            <person name="Land M."/>
            <person name="Hauser L."/>
            <person name="Markowitz V."/>
            <person name="Cheng J.-F."/>
            <person name="Hugenholtz P."/>
            <person name="Woyke T."/>
            <person name="Wu D."/>
            <person name="Spring S."/>
            <person name="Pukall R."/>
            <person name="Steenblock K."/>
            <person name="Schneider S."/>
            <person name="Klenk H.-P."/>
            <person name="Eisen J.A."/>
        </authorList>
    </citation>
    <scope>NUCLEOTIDE SEQUENCE [LARGE SCALE GENOMIC DNA]</scope>
    <source>
        <strain evidence="4">DSM 15567 / CIP 107919 / 50-1 BON</strain>
    </source>
</reference>
<evidence type="ECO:0000313" key="3">
    <source>
        <dbReference type="EMBL" id="AEE95874.1"/>
    </source>
</evidence>
<feature type="transmembrane region" description="Helical" evidence="1">
    <location>
        <begin position="6"/>
        <end position="27"/>
    </location>
</feature>
<dbReference type="OrthoDB" id="9816453at2"/>
<keyword evidence="1" id="KW-0472">Membrane</keyword>
<evidence type="ECO:0000313" key="4">
    <source>
        <dbReference type="Proteomes" id="UP000008457"/>
    </source>
</evidence>
<keyword evidence="1" id="KW-0812">Transmembrane</keyword>
<feature type="transmembrane region" description="Helical" evidence="1">
    <location>
        <begin position="126"/>
        <end position="145"/>
    </location>
</feature>
<dbReference type="EMBL" id="CP002360">
    <property type="protein sequence ID" value="AEE95874.1"/>
    <property type="molecule type" value="Genomic_DNA"/>
</dbReference>
<dbReference type="AlphaFoldDB" id="F4A0J5"/>
<sequence>MNLVTLFTMVLSLSFRGSILSILIILVKWTFKSKLNANWHYYIWLLLIIRLVIPYAPESPMSIFNLLPSVLQSTEIPGNVNRVSDIDDELIMPQNVDINTGNVQNEMIRNENITGNSDNVWLDHDLLLSVIWLIGVAGMLLYILIANIAFRLKINGAPHCKDEGTLRRLDDCEREMNIRTIIPIIYNKNVKTPSIFGLLKPKLLLSSETMDNLSGDEQRYIFLHELAHLKRKDNLINLITMLVQSLHWFNPIVWYAFYKIREDCEVACDAYVLSRLKPTEYKKYGETIIRLINIISKSYWHPVTTGMTNNKSGLKSRIKMVVKFKKNSWKWSVIAVAVAIVVALIGLTDPKSTTSVNDKNNTSILSKNDIDFNKDLYNESLNVIMTDGRYYEETEPGPYMGSNWEGKYDIQLIDSRGNILSKLDLNKAFNEEKLTFQSVFNIEFDDYNNDSNIDFTIGQYASSNGNIYRLFTILPTGEIKALPIRGQSEIFSSGGNRYSKKFEKIDTATFKNRYYDNKTGEMVETYYSWADSENQFVIKPVSTDISPIQTDFPLKVAVDTQCIVDLNGDGSGDSVYYSVDNSSFMVNGAEYIDKLKEMDIYIENPNREWYCIVDIDKSDKSKEIALLDEGPSNDPRSHFFRFTGNKVEYAGSITDFPYTSTCKFNGDGTIVARYRLSILETWWAPATWELDRNGYLQQTHQDIYYPYSYESQDSSFVPVLRKDLMLYTEPDLKAGRVMAMAGSKVNFKATDNVHWVCLSTGNGAEGWFYVEGYSAILVGEEKVEATSIFENLNFAD</sequence>
<name>F4A0J5_MAHA5</name>
<gene>
    <name evidence="3" type="ordered locus">Mahau_0671</name>
</gene>
<reference evidence="3 4" key="2">
    <citation type="journal article" date="2011" name="Stand. Genomic Sci.">
        <title>Complete genome sequence of Mahella australiensis type strain (50-1 BON).</title>
        <authorList>
            <person name="Sikorski J."/>
            <person name="Teshima H."/>
            <person name="Nolan M."/>
            <person name="Lucas S."/>
            <person name="Hammon N."/>
            <person name="Deshpande S."/>
            <person name="Cheng J.F."/>
            <person name="Pitluck S."/>
            <person name="Liolios K."/>
            <person name="Pagani I."/>
            <person name="Ivanova N."/>
            <person name="Huntemann M."/>
            <person name="Mavromatis K."/>
            <person name="Ovchinikova G."/>
            <person name="Pati A."/>
            <person name="Tapia R."/>
            <person name="Han C."/>
            <person name="Goodwin L."/>
            <person name="Chen A."/>
            <person name="Palaniappan K."/>
            <person name="Land M."/>
            <person name="Hauser L."/>
            <person name="Ngatchou-Djao O.D."/>
            <person name="Rohde M."/>
            <person name="Pukall R."/>
            <person name="Spring S."/>
            <person name="Abt B."/>
            <person name="Goker M."/>
            <person name="Detter J.C."/>
            <person name="Woyke T."/>
            <person name="Bristow J."/>
            <person name="Markowitz V."/>
            <person name="Hugenholtz P."/>
            <person name="Eisen J.A."/>
            <person name="Kyrpides N.C."/>
            <person name="Klenk H.P."/>
            <person name="Lapidus A."/>
        </authorList>
    </citation>
    <scope>NUCLEOTIDE SEQUENCE [LARGE SCALE GENOMIC DNA]</scope>
    <source>
        <strain evidence="4">DSM 15567 / CIP 107919 / 50-1 BON</strain>
    </source>
</reference>
<dbReference type="STRING" id="697281.Mahau_0671"/>